<name>A0ABP5SCG8_9ACTN</name>
<protein>
    <recommendedName>
        <fullName evidence="3">Rho termination factor N-terminal domain-containing protein</fullName>
    </recommendedName>
</protein>
<keyword evidence="2" id="KW-1185">Reference proteome</keyword>
<proteinExistence type="predicted"/>
<reference evidence="2" key="1">
    <citation type="journal article" date="2019" name="Int. J. Syst. Evol. Microbiol.">
        <title>The Global Catalogue of Microorganisms (GCM) 10K type strain sequencing project: providing services to taxonomists for standard genome sequencing and annotation.</title>
        <authorList>
            <consortium name="The Broad Institute Genomics Platform"/>
            <consortium name="The Broad Institute Genome Sequencing Center for Infectious Disease"/>
            <person name="Wu L."/>
            <person name="Ma J."/>
        </authorList>
    </citation>
    <scope>NUCLEOTIDE SEQUENCE [LARGE SCALE GENOMIC DNA]</scope>
    <source>
        <strain evidence="2">JCM 3272</strain>
    </source>
</reference>
<gene>
    <name evidence="1" type="ORF">GCM10010170_002650</name>
</gene>
<sequence length="131" mass="13421">MTDPADLAYEVLQRVAAFVKTLPADQLADLASGAAKLELVPKGGRPAKKAAPAKAAALSRPVGEIESTLAQLATLPAATQYLGDLRLTVPQLRELAKVLGVALPAKATKVAITEAIAQATAGRRLDSAALS</sequence>
<dbReference type="RefSeq" id="WP_344610306.1">
    <property type="nucleotide sequence ID" value="NZ_BAAARV010000004.1"/>
</dbReference>
<comment type="caution">
    <text evidence="1">The sequence shown here is derived from an EMBL/GenBank/DDBJ whole genome shotgun (WGS) entry which is preliminary data.</text>
</comment>
<dbReference type="Proteomes" id="UP001501444">
    <property type="component" value="Unassembled WGS sequence"/>
</dbReference>
<evidence type="ECO:0008006" key="3">
    <source>
        <dbReference type="Google" id="ProtNLM"/>
    </source>
</evidence>
<accession>A0ABP5SCG8</accession>
<organism evidence="1 2">
    <name type="scientific">Dactylosporangium salmoneum</name>
    <dbReference type="NCBI Taxonomy" id="53361"/>
    <lineage>
        <taxon>Bacteria</taxon>
        <taxon>Bacillati</taxon>
        <taxon>Actinomycetota</taxon>
        <taxon>Actinomycetes</taxon>
        <taxon>Micromonosporales</taxon>
        <taxon>Micromonosporaceae</taxon>
        <taxon>Dactylosporangium</taxon>
    </lineage>
</organism>
<evidence type="ECO:0000313" key="1">
    <source>
        <dbReference type="EMBL" id="GAA2327175.1"/>
    </source>
</evidence>
<evidence type="ECO:0000313" key="2">
    <source>
        <dbReference type="Proteomes" id="UP001501444"/>
    </source>
</evidence>
<dbReference type="EMBL" id="BAAARV010000004">
    <property type="protein sequence ID" value="GAA2327175.1"/>
    <property type="molecule type" value="Genomic_DNA"/>
</dbReference>